<evidence type="ECO:0000256" key="1">
    <source>
        <dbReference type="SAM" id="SignalP"/>
    </source>
</evidence>
<evidence type="ECO:0008006" key="4">
    <source>
        <dbReference type="Google" id="ProtNLM"/>
    </source>
</evidence>
<organism evidence="2 3">
    <name type="scientific">Billgrantia endophytica</name>
    <dbReference type="NCBI Taxonomy" id="2033802"/>
    <lineage>
        <taxon>Bacteria</taxon>
        <taxon>Pseudomonadati</taxon>
        <taxon>Pseudomonadota</taxon>
        <taxon>Gammaproteobacteria</taxon>
        <taxon>Oceanospirillales</taxon>
        <taxon>Halomonadaceae</taxon>
        <taxon>Billgrantia</taxon>
    </lineage>
</organism>
<gene>
    <name evidence="2" type="ORF">C1H69_10000</name>
</gene>
<dbReference type="AlphaFoldDB" id="A0A2N7U532"/>
<feature type="signal peptide" evidence="1">
    <location>
        <begin position="1"/>
        <end position="25"/>
    </location>
</feature>
<keyword evidence="1" id="KW-0732">Signal</keyword>
<protein>
    <recommendedName>
        <fullName evidence="4">DUF2946 domain-containing protein</fullName>
    </recommendedName>
</protein>
<dbReference type="OrthoDB" id="9853829at2"/>
<evidence type="ECO:0000313" key="2">
    <source>
        <dbReference type="EMBL" id="PMR75543.1"/>
    </source>
</evidence>
<accession>A0A2N7U532</accession>
<evidence type="ECO:0000313" key="3">
    <source>
        <dbReference type="Proteomes" id="UP000235803"/>
    </source>
</evidence>
<keyword evidence="3" id="KW-1185">Reference proteome</keyword>
<name>A0A2N7U532_9GAMM</name>
<sequence length="111" mass="11572">MHRAIRQLVCLCLILALSAGTAALAGFDAAAHGAHTLHAGLDAEHVAEHSTHHDPADDCWTPCLGASHCMTGAANLYAPVALTAMSQHPVSLAGHLPPPLCYLDERPPRTA</sequence>
<reference evidence="2 3" key="1">
    <citation type="submission" date="2018-01" db="EMBL/GenBank/DDBJ databases">
        <title>Halomonas endophytica sp. nov., isolated from storage liquid in the stems of Populus euphratica.</title>
        <authorList>
            <person name="Chen C."/>
        </authorList>
    </citation>
    <scope>NUCLEOTIDE SEQUENCE [LARGE SCALE GENOMIC DNA]</scope>
    <source>
        <strain evidence="2 3">MC28</strain>
    </source>
</reference>
<dbReference type="EMBL" id="PNRF01000019">
    <property type="protein sequence ID" value="PMR75543.1"/>
    <property type="molecule type" value="Genomic_DNA"/>
</dbReference>
<feature type="chain" id="PRO_5014627150" description="DUF2946 domain-containing protein" evidence="1">
    <location>
        <begin position="26"/>
        <end position="111"/>
    </location>
</feature>
<dbReference type="RefSeq" id="WP_102653257.1">
    <property type="nucleotide sequence ID" value="NZ_PNRF01000019.1"/>
</dbReference>
<comment type="caution">
    <text evidence="2">The sequence shown here is derived from an EMBL/GenBank/DDBJ whole genome shotgun (WGS) entry which is preliminary data.</text>
</comment>
<dbReference type="Proteomes" id="UP000235803">
    <property type="component" value="Unassembled WGS sequence"/>
</dbReference>
<proteinExistence type="predicted"/>